<dbReference type="Proteomes" id="UP000036923">
    <property type="component" value="Unassembled WGS sequence"/>
</dbReference>
<dbReference type="RefSeq" id="WP_036941475.1">
    <property type="nucleotide sequence ID" value="NZ_JQKC01000015.1"/>
</dbReference>
<name>A0A0L6JLT0_9FIRM</name>
<comment type="caution">
    <text evidence="1">The sequence shown here is derived from an EMBL/GenBank/DDBJ whole genome shotgun (WGS) entry which is preliminary data.</text>
</comment>
<evidence type="ECO:0000313" key="1">
    <source>
        <dbReference type="EMBL" id="KNY26357.1"/>
    </source>
</evidence>
<dbReference type="STRING" id="398512.Bccel_1619"/>
<organism evidence="1 2">
    <name type="scientific">Pseudobacteroides cellulosolvens ATCC 35603 = DSM 2933</name>
    <dbReference type="NCBI Taxonomy" id="398512"/>
    <lineage>
        <taxon>Bacteria</taxon>
        <taxon>Bacillati</taxon>
        <taxon>Bacillota</taxon>
        <taxon>Clostridia</taxon>
        <taxon>Eubacteriales</taxon>
        <taxon>Oscillospiraceae</taxon>
        <taxon>Pseudobacteroides</taxon>
    </lineage>
</organism>
<accession>A0A0L6JLT0</accession>
<evidence type="ECO:0000313" key="2">
    <source>
        <dbReference type="Proteomes" id="UP000036923"/>
    </source>
</evidence>
<reference evidence="2" key="1">
    <citation type="submission" date="2015-07" db="EMBL/GenBank/DDBJ databases">
        <title>Near-Complete Genome Sequence of the Cellulolytic Bacterium Bacteroides (Pseudobacteroides) cellulosolvens ATCC 35603.</title>
        <authorList>
            <person name="Dassa B."/>
            <person name="Utturkar S.M."/>
            <person name="Klingeman D.M."/>
            <person name="Hurt R.A."/>
            <person name="Keller M."/>
            <person name="Xu J."/>
            <person name="Reddy Y.H.K."/>
            <person name="Borovok I."/>
            <person name="Grinberg I.R."/>
            <person name="Lamed R."/>
            <person name="Zhivin O."/>
            <person name="Bayer E.A."/>
            <person name="Brown S.D."/>
        </authorList>
    </citation>
    <scope>NUCLEOTIDE SEQUENCE [LARGE SCALE GENOMIC DNA]</scope>
    <source>
        <strain evidence="2">DSM 2933</strain>
    </source>
</reference>
<protein>
    <submittedName>
        <fullName evidence="1">Uncharacterized protein</fullName>
    </submittedName>
</protein>
<dbReference type="OrthoDB" id="3035462at2"/>
<proteinExistence type="predicted"/>
<dbReference type="eggNOG" id="ENOG5033CNB">
    <property type="taxonomic scope" value="Bacteria"/>
</dbReference>
<keyword evidence="2" id="KW-1185">Reference proteome</keyword>
<dbReference type="EMBL" id="LGTC01000001">
    <property type="protein sequence ID" value="KNY26357.1"/>
    <property type="molecule type" value="Genomic_DNA"/>
</dbReference>
<sequence length="108" mass="12529">MGFKMEGIDDFNKDIHNIVNKAEELEGENEVSFEVLFNDNFIQKYTSFKTLGEMFDKSQYKVESAEDLDKIPEEELDAYVNKNTEFESWAEMMETAIGEYCADKIGLD</sequence>
<dbReference type="AlphaFoldDB" id="A0A0L6JLT0"/>
<gene>
    <name evidence="1" type="ORF">Bccel_1619</name>
</gene>